<feature type="region of interest" description="Disordered" evidence="1">
    <location>
        <begin position="309"/>
        <end position="337"/>
    </location>
</feature>
<evidence type="ECO:0000256" key="1">
    <source>
        <dbReference type="SAM" id="MobiDB-lite"/>
    </source>
</evidence>
<keyword evidence="3" id="KW-1185">Reference proteome</keyword>
<feature type="compositionally biased region" description="Pro residues" evidence="1">
    <location>
        <begin position="368"/>
        <end position="383"/>
    </location>
</feature>
<reference evidence="3" key="1">
    <citation type="journal article" date="2008" name="Nat. Genet.">
        <title>The Pristionchus pacificus genome provides a unique perspective on nematode lifestyle and parasitism.</title>
        <authorList>
            <person name="Dieterich C."/>
            <person name="Clifton S.W."/>
            <person name="Schuster L.N."/>
            <person name="Chinwalla A."/>
            <person name="Delehaunty K."/>
            <person name="Dinkelacker I."/>
            <person name="Fulton L."/>
            <person name="Fulton R."/>
            <person name="Godfrey J."/>
            <person name="Minx P."/>
            <person name="Mitreva M."/>
            <person name="Roeseler W."/>
            <person name="Tian H."/>
            <person name="Witte H."/>
            <person name="Yang S.P."/>
            <person name="Wilson R.K."/>
            <person name="Sommer R.J."/>
        </authorList>
    </citation>
    <scope>NUCLEOTIDE SEQUENCE [LARGE SCALE GENOMIC DNA]</scope>
    <source>
        <strain evidence="3">PS312</strain>
    </source>
</reference>
<gene>
    <name evidence="2" type="primary">WBGene00103269</name>
</gene>
<dbReference type="Proteomes" id="UP000005239">
    <property type="component" value="Unassembled WGS sequence"/>
</dbReference>
<feature type="compositionally biased region" description="Basic residues" evidence="1">
    <location>
        <begin position="309"/>
        <end position="318"/>
    </location>
</feature>
<feature type="compositionally biased region" description="Basic and acidic residues" evidence="1">
    <location>
        <begin position="385"/>
        <end position="402"/>
    </location>
</feature>
<evidence type="ECO:0000313" key="2">
    <source>
        <dbReference type="EnsemblMetazoa" id="PPA13715.1"/>
    </source>
</evidence>
<accession>A0A2A6BVL8</accession>
<proteinExistence type="predicted"/>
<sequence length="446" mass="50704">MSVSECLEYILYKLCTDINIRTWMHPERKNDQLVNGDAFHFLRTSWMRWNLSITDARSLLDFVMRRIAYLRDLDELITQIKKFYSTPYSHMPISFIDAATVSFTNQRESRFGRVPGPGYRCDLCGGAHLKERCPRLLRPAARIRLEVIGIAQFRCDSCGREWRSDRCGRAELMRSCIRCRRSSYRRWFVETCSETCDRHCMRHTLTHFDCCDPLTHGTRRPNPMTHLPGHAAPDAIVDCRHNVEPMVVASHESSVAPAVVSYVSTAITALVEVAAPLPPVIQPPITHRQSHPPMYQGAAHHAVRNHRVFSSHHHHRTTPSRPTSLLTPPPPNHAQWHAANRPTLTASPDTPWFLPPYYEPTHTAPTGSSPPPAYSAAATPPPSHSRLESTRLDRAGQSERSRFASLFEEPLPATPDNSRLESSLDADDPTDRLADLLEFWDRYLAI</sequence>
<organism evidence="2 3">
    <name type="scientific">Pristionchus pacificus</name>
    <name type="common">Parasitic nematode worm</name>
    <dbReference type="NCBI Taxonomy" id="54126"/>
    <lineage>
        <taxon>Eukaryota</taxon>
        <taxon>Metazoa</taxon>
        <taxon>Ecdysozoa</taxon>
        <taxon>Nematoda</taxon>
        <taxon>Chromadorea</taxon>
        <taxon>Rhabditida</taxon>
        <taxon>Rhabditina</taxon>
        <taxon>Diplogasteromorpha</taxon>
        <taxon>Diplogasteroidea</taxon>
        <taxon>Neodiplogasteridae</taxon>
        <taxon>Pristionchus</taxon>
    </lineage>
</organism>
<protein>
    <submittedName>
        <fullName evidence="2">Uncharacterized protein</fullName>
    </submittedName>
</protein>
<evidence type="ECO:0000313" key="3">
    <source>
        <dbReference type="Proteomes" id="UP000005239"/>
    </source>
</evidence>
<reference evidence="2" key="2">
    <citation type="submission" date="2022-06" db="UniProtKB">
        <authorList>
            <consortium name="EnsemblMetazoa"/>
        </authorList>
    </citation>
    <scope>IDENTIFICATION</scope>
    <source>
        <strain evidence="2">PS312</strain>
    </source>
</reference>
<name>A0A2A6BVL8_PRIPA</name>
<accession>A0A8R1YEG1</accession>
<dbReference type="AlphaFoldDB" id="A0A2A6BVL8"/>
<dbReference type="EnsemblMetazoa" id="PPA13715.1">
    <property type="protein sequence ID" value="PPA13715.1"/>
    <property type="gene ID" value="WBGene00103269"/>
</dbReference>
<feature type="region of interest" description="Disordered" evidence="1">
    <location>
        <begin position="356"/>
        <end position="428"/>
    </location>
</feature>